<protein>
    <recommendedName>
        <fullName evidence="3">IS701 family transposase</fullName>
    </recommendedName>
</protein>
<evidence type="ECO:0000313" key="1">
    <source>
        <dbReference type="EMBL" id="MDP9766497.1"/>
    </source>
</evidence>
<feature type="non-terminal residue" evidence="1">
    <location>
        <position position="1"/>
    </location>
</feature>
<gene>
    <name evidence="1" type="ORF">QO006_003964</name>
</gene>
<evidence type="ECO:0000313" key="2">
    <source>
        <dbReference type="Proteomes" id="UP001232163"/>
    </source>
</evidence>
<evidence type="ECO:0008006" key="3">
    <source>
        <dbReference type="Google" id="ProtNLM"/>
    </source>
</evidence>
<dbReference type="EMBL" id="JAURUR010000030">
    <property type="protein sequence ID" value="MDP9766497.1"/>
    <property type="molecule type" value="Genomic_DNA"/>
</dbReference>
<keyword evidence="2" id="KW-1185">Reference proteome</keyword>
<accession>A0ABT9MIV1</accession>
<comment type="caution">
    <text evidence="1">The sequence shown here is derived from an EMBL/GenBank/DDBJ whole genome shotgun (WGS) entry which is preliminary data.</text>
</comment>
<name>A0ABT9MIV1_9DEIO</name>
<sequence length="50" mass="5707">RTWQGLHHHAVLCLVALLFLQWLRLAQLDGFWSEPSGADQEARHFAPVSP</sequence>
<organism evidence="1 2">
    <name type="scientific">Deinococcus enclensis</name>
    <dbReference type="NCBI Taxonomy" id="1049582"/>
    <lineage>
        <taxon>Bacteria</taxon>
        <taxon>Thermotogati</taxon>
        <taxon>Deinococcota</taxon>
        <taxon>Deinococci</taxon>
        <taxon>Deinococcales</taxon>
        <taxon>Deinococcaceae</taxon>
        <taxon>Deinococcus</taxon>
    </lineage>
</organism>
<proteinExistence type="predicted"/>
<reference evidence="1 2" key="1">
    <citation type="submission" date="2023-07" db="EMBL/GenBank/DDBJ databases">
        <title>Genomic Encyclopedia of Type Strains, Phase IV (KMG-IV): sequencing the most valuable type-strain genomes for metagenomic binning, comparative biology and taxonomic classification.</title>
        <authorList>
            <person name="Goeker M."/>
        </authorList>
    </citation>
    <scope>NUCLEOTIDE SEQUENCE [LARGE SCALE GENOMIC DNA]</scope>
    <source>
        <strain evidence="1 2">NIO-1023</strain>
    </source>
</reference>
<dbReference type="Proteomes" id="UP001232163">
    <property type="component" value="Unassembled WGS sequence"/>
</dbReference>